<accession>A0A0C1WB32</accession>
<evidence type="ECO:0000313" key="2">
    <source>
        <dbReference type="Proteomes" id="UP000031586"/>
    </source>
</evidence>
<gene>
    <name evidence="1" type="ORF">H735_08305</name>
</gene>
<dbReference type="RefSeq" id="WP_020196036.1">
    <property type="nucleotide sequence ID" value="NZ_BAOH01000037.1"/>
</dbReference>
<dbReference type="PATRIC" id="fig|1229493.5.peg.748"/>
<reference evidence="1 2" key="1">
    <citation type="submission" date="2014-07" db="EMBL/GenBank/DDBJ databases">
        <title>Unique and conserved regions in Vibrio harveyi and related species in comparison with the shrimp pathogen Vibrio harveyi CAIM 1792.</title>
        <authorList>
            <person name="Espinoza-Valles I."/>
            <person name="Vora G."/>
            <person name="Leekitcharoenphon P."/>
            <person name="Ussery D."/>
            <person name="Hoj L."/>
            <person name="Gomez-Gil B."/>
        </authorList>
    </citation>
    <scope>NUCLEOTIDE SEQUENCE [LARGE SCALE GENOMIC DNA]</scope>
    <source>
        <strain evidence="2">CAIM 1854 / LMG 25443</strain>
    </source>
</reference>
<dbReference type="Proteomes" id="UP000031586">
    <property type="component" value="Unassembled WGS sequence"/>
</dbReference>
<organism evidence="1 2">
    <name type="scientific">Vibrio owensii CAIM 1854 = LMG 25443</name>
    <dbReference type="NCBI Taxonomy" id="1229493"/>
    <lineage>
        <taxon>Bacteria</taxon>
        <taxon>Pseudomonadati</taxon>
        <taxon>Pseudomonadota</taxon>
        <taxon>Gammaproteobacteria</taxon>
        <taxon>Vibrionales</taxon>
        <taxon>Vibrionaceae</taxon>
        <taxon>Vibrio</taxon>
    </lineage>
</organism>
<evidence type="ECO:0000313" key="1">
    <source>
        <dbReference type="EMBL" id="KIF53522.1"/>
    </source>
</evidence>
<proteinExistence type="predicted"/>
<sequence>MRDMTALSQISARKFHAELSNVVEIKPSFSDCLNIFSQLVSARNYSDMIFNLGREKLTFLEVPVLTEVVDALNRKGAQTTQYRLAQALVESVGKTGASVFFPFIASATKHVENCDKQTLLTNFNDIGLFSTFKHGYKPIARHSFRDVQLEDANFFIHAFLSQDAEKVQGILDENSRVTTRFQNRITLDQIRLLHFSEFLAELLVLNAMSDLGDQFSINNVIHQFDERVEVEGFVTGALELGFRHQRHVSWDEGAGRMFVIALSESIHSELMYHLSEFRWDRENLETIIEYTKHFFMESLCV</sequence>
<protein>
    <submittedName>
        <fullName evidence="1">Uncharacterized protein</fullName>
    </submittedName>
</protein>
<comment type="caution">
    <text evidence="1">The sequence shown here is derived from an EMBL/GenBank/DDBJ whole genome shotgun (WGS) entry which is preliminary data.</text>
</comment>
<dbReference type="EMBL" id="JPRD01000014">
    <property type="protein sequence ID" value="KIF53522.1"/>
    <property type="molecule type" value="Genomic_DNA"/>
</dbReference>
<name>A0A0C1WB32_9VIBR</name>
<dbReference type="AlphaFoldDB" id="A0A0C1WB32"/>